<protein>
    <recommendedName>
        <fullName evidence="4">SET domain-containing protein</fullName>
    </recommendedName>
</protein>
<dbReference type="Proteomes" id="UP001165060">
    <property type="component" value="Unassembled WGS sequence"/>
</dbReference>
<accession>A0ABQ6M4D4</accession>
<evidence type="ECO:0000313" key="2">
    <source>
        <dbReference type="EMBL" id="GMI19212.1"/>
    </source>
</evidence>
<dbReference type="SUPFAM" id="SSF82199">
    <property type="entry name" value="SET domain"/>
    <property type="match status" value="1"/>
</dbReference>
<organism evidence="2 3">
    <name type="scientific">Tetraparma gracilis</name>
    <dbReference type="NCBI Taxonomy" id="2962635"/>
    <lineage>
        <taxon>Eukaryota</taxon>
        <taxon>Sar</taxon>
        <taxon>Stramenopiles</taxon>
        <taxon>Ochrophyta</taxon>
        <taxon>Bolidophyceae</taxon>
        <taxon>Parmales</taxon>
        <taxon>Triparmaceae</taxon>
        <taxon>Tetraparma</taxon>
    </lineage>
</organism>
<keyword evidence="1" id="KW-0732">Signal</keyword>
<reference evidence="2 3" key="1">
    <citation type="journal article" date="2023" name="Commun. Biol.">
        <title>Genome analysis of Parmales, the sister group of diatoms, reveals the evolutionary specialization of diatoms from phago-mixotrophs to photoautotrophs.</title>
        <authorList>
            <person name="Ban H."/>
            <person name="Sato S."/>
            <person name="Yoshikawa S."/>
            <person name="Yamada K."/>
            <person name="Nakamura Y."/>
            <person name="Ichinomiya M."/>
            <person name="Sato N."/>
            <person name="Blanc-Mathieu R."/>
            <person name="Endo H."/>
            <person name="Kuwata A."/>
            <person name="Ogata H."/>
        </authorList>
    </citation>
    <scope>NUCLEOTIDE SEQUENCE [LARGE SCALE GENOMIC DNA]</scope>
</reference>
<dbReference type="EMBL" id="BRYB01003698">
    <property type="protein sequence ID" value="GMI19212.1"/>
    <property type="molecule type" value="Genomic_DNA"/>
</dbReference>
<dbReference type="InterPro" id="IPR046341">
    <property type="entry name" value="SET_dom_sf"/>
</dbReference>
<comment type="caution">
    <text evidence="2">The sequence shown here is derived from an EMBL/GenBank/DDBJ whole genome shotgun (WGS) entry which is preliminary data.</text>
</comment>
<feature type="chain" id="PRO_5045395570" description="SET domain-containing protein" evidence="1">
    <location>
        <begin position="22"/>
        <end position="306"/>
    </location>
</feature>
<keyword evidence="3" id="KW-1185">Reference proteome</keyword>
<evidence type="ECO:0008006" key="4">
    <source>
        <dbReference type="Google" id="ProtNLM"/>
    </source>
</evidence>
<proteinExistence type="predicted"/>
<feature type="signal peptide" evidence="1">
    <location>
        <begin position="1"/>
        <end position="21"/>
    </location>
</feature>
<evidence type="ECO:0000313" key="3">
    <source>
        <dbReference type="Proteomes" id="UP001165060"/>
    </source>
</evidence>
<name>A0ABQ6M4D4_9STRA</name>
<gene>
    <name evidence="2" type="ORF">TeGR_g10358</name>
</gene>
<evidence type="ECO:0000256" key="1">
    <source>
        <dbReference type="SAM" id="SignalP"/>
    </source>
</evidence>
<sequence>MLSGIFPILLLLLLLSLQAQAESPQDFLSARARPGSPQDAVIEWAIMQGAYLHPGIYWDAEAGSMRTRLAIGANSTIARVPGNLEYRQLASESLDEFVDRFVADRADPSSFFGPYLSALPTTCQNHACLVPDPSVLTVLGMKHAKIEAKLPVEASIVQSRRWYSGMIPILDLFNHNSSRPDNSGKHQHVNRNAAGEYEIVASHDHEAGDYVYNYYMVGNVYKLYRLYGFIDTSLKPDCHDMLAMRIGDSVARVACIAYYPDTTLENMVEELQEAMKYNDMPMVKGAASWIDRHSDFQLDYSASSST</sequence>
<dbReference type="Gene3D" id="3.90.1410.10">
    <property type="entry name" value="set domain protein methyltransferase, domain 1"/>
    <property type="match status" value="1"/>
</dbReference>